<gene>
    <name evidence="1" type="ORF">EZS26_003175</name>
</gene>
<keyword evidence="1" id="KW-0378">Hydrolase</keyword>
<protein>
    <submittedName>
        <fullName evidence="1">Endoglucanase</fullName>
        <ecNumber evidence="1">3.2.1.4</ecNumber>
    </submittedName>
</protein>
<organism evidence="1 2">
    <name type="scientific">Candidatus Ordinivivax streblomastigis</name>
    <dbReference type="NCBI Taxonomy" id="2540710"/>
    <lineage>
        <taxon>Bacteria</taxon>
        <taxon>Pseudomonadati</taxon>
        <taxon>Bacteroidota</taxon>
        <taxon>Bacteroidia</taxon>
        <taxon>Bacteroidales</taxon>
        <taxon>Candidatus Ordinivivax</taxon>
    </lineage>
</organism>
<dbReference type="Gene3D" id="3.20.20.80">
    <property type="entry name" value="Glycosidases"/>
    <property type="match status" value="1"/>
</dbReference>
<feature type="non-terminal residue" evidence="1">
    <location>
        <position position="97"/>
    </location>
</feature>
<dbReference type="InterPro" id="IPR017853">
    <property type="entry name" value="GH"/>
</dbReference>
<dbReference type="EMBL" id="SNRX01000055">
    <property type="protein sequence ID" value="KAA6300687.1"/>
    <property type="molecule type" value="Genomic_DNA"/>
</dbReference>
<dbReference type="Proteomes" id="UP000324575">
    <property type="component" value="Unassembled WGS sequence"/>
</dbReference>
<dbReference type="EC" id="3.2.1.4" evidence="1"/>
<dbReference type="GO" id="GO:0008810">
    <property type="term" value="F:cellulase activity"/>
    <property type="evidence" value="ECO:0007669"/>
    <property type="project" value="UniProtKB-EC"/>
</dbReference>
<keyword evidence="1" id="KW-0326">Glycosidase</keyword>
<comment type="caution">
    <text evidence="1">The sequence shown here is derived from an EMBL/GenBank/DDBJ whole genome shotgun (WGS) entry which is preliminary data.</text>
</comment>
<dbReference type="SUPFAM" id="SSF51445">
    <property type="entry name" value="(Trans)glycosidases"/>
    <property type="match status" value="1"/>
</dbReference>
<sequence length="97" mass="10922">MKHKIQLVIFVGIALFTVFFSISACDNHTKVITEDTTFVGKHGQLSVKGVQLVDKNGEALVLNGVSFGWHVWFSKFYNKETVAWLHSDWKANIVRAA</sequence>
<reference evidence="1 2" key="1">
    <citation type="submission" date="2019-03" db="EMBL/GenBank/DDBJ databases">
        <title>Single cell metagenomics reveals metabolic interactions within the superorganism composed of flagellate Streblomastix strix and complex community of Bacteroidetes bacteria on its surface.</title>
        <authorList>
            <person name="Treitli S.C."/>
            <person name="Kolisko M."/>
            <person name="Husnik F."/>
            <person name="Keeling P."/>
            <person name="Hampl V."/>
        </authorList>
    </citation>
    <scope>NUCLEOTIDE SEQUENCE [LARGE SCALE GENOMIC DNA]</scope>
    <source>
        <strain evidence="1">St1</strain>
    </source>
</reference>
<dbReference type="PROSITE" id="PS51257">
    <property type="entry name" value="PROKAR_LIPOPROTEIN"/>
    <property type="match status" value="1"/>
</dbReference>
<name>A0A5M8NWC0_9BACT</name>
<dbReference type="AlphaFoldDB" id="A0A5M8NWC0"/>
<evidence type="ECO:0000313" key="1">
    <source>
        <dbReference type="EMBL" id="KAA6300687.1"/>
    </source>
</evidence>
<proteinExistence type="predicted"/>
<evidence type="ECO:0000313" key="2">
    <source>
        <dbReference type="Proteomes" id="UP000324575"/>
    </source>
</evidence>
<accession>A0A5M8NWC0</accession>